<feature type="region of interest" description="Disordered" evidence="1">
    <location>
        <begin position="65"/>
        <end position="87"/>
    </location>
</feature>
<sequence>MSGGNHELFSRAGKHSLEKFKILQERDAILSNKPQPKYRHMSKSSSAPSLSFVNTKKIVAEELEKLLKESSNQGTHKKHKKSPSAAFKSPERVHYSIFEGSKDETPATGCYEPSYSLVTKTPFSFTIPPIKRDHKFFSSSSPILETEEIKEEEDKKSKYPGVPFSKQSARKPFYDVVNGHEARFTVSNLSPAFNSKYKRQSFPDLNKYSERNLDKMFRIPKYLPEYSPNKEKILPKITRKIDFHRMSDREDLFDETLDIRTNCNVKYDLIEKKVISHDFKNDLPREKNPLSPLPSYIQSTMTYNELEKTCMHKKSCTSIISISKSPESNSINYESLPVSLR</sequence>
<gene>
    <name evidence="2" type="ORF">BSTOLATCC_MIC22292</name>
</gene>
<evidence type="ECO:0000256" key="1">
    <source>
        <dbReference type="SAM" id="MobiDB-lite"/>
    </source>
</evidence>
<dbReference type="Proteomes" id="UP001162131">
    <property type="component" value="Unassembled WGS sequence"/>
</dbReference>
<dbReference type="AlphaFoldDB" id="A0AAU9IWN7"/>
<proteinExistence type="predicted"/>
<evidence type="ECO:0000313" key="3">
    <source>
        <dbReference type="Proteomes" id="UP001162131"/>
    </source>
</evidence>
<comment type="caution">
    <text evidence="2">The sequence shown here is derived from an EMBL/GenBank/DDBJ whole genome shotgun (WGS) entry which is preliminary data.</text>
</comment>
<protein>
    <submittedName>
        <fullName evidence="2">Uncharacterized protein</fullName>
    </submittedName>
</protein>
<dbReference type="EMBL" id="CAJZBQ010000021">
    <property type="protein sequence ID" value="CAG9318934.1"/>
    <property type="molecule type" value="Genomic_DNA"/>
</dbReference>
<name>A0AAU9IWN7_9CILI</name>
<keyword evidence="3" id="KW-1185">Reference proteome</keyword>
<reference evidence="2" key="1">
    <citation type="submission" date="2021-09" db="EMBL/GenBank/DDBJ databases">
        <authorList>
            <consortium name="AG Swart"/>
            <person name="Singh M."/>
            <person name="Singh A."/>
            <person name="Seah K."/>
            <person name="Emmerich C."/>
        </authorList>
    </citation>
    <scope>NUCLEOTIDE SEQUENCE</scope>
    <source>
        <strain evidence="2">ATCC30299</strain>
    </source>
</reference>
<accession>A0AAU9IWN7</accession>
<organism evidence="2 3">
    <name type="scientific">Blepharisma stoltei</name>
    <dbReference type="NCBI Taxonomy" id="1481888"/>
    <lineage>
        <taxon>Eukaryota</taxon>
        <taxon>Sar</taxon>
        <taxon>Alveolata</taxon>
        <taxon>Ciliophora</taxon>
        <taxon>Postciliodesmatophora</taxon>
        <taxon>Heterotrichea</taxon>
        <taxon>Heterotrichida</taxon>
        <taxon>Blepharismidae</taxon>
        <taxon>Blepharisma</taxon>
    </lineage>
</organism>
<evidence type="ECO:0000313" key="2">
    <source>
        <dbReference type="EMBL" id="CAG9318934.1"/>
    </source>
</evidence>